<name>A0ABR8BAM4_9NOSO</name>
<reference evidence="21 22" key="1">
    <citation type="journal article" date="2020" name="ISME J.">
        <title>Comparative genomics reveals insights into cyanobacterial evolution and habitat adaptation.</title>
        <authorList>
            <person name="Chen M.Y."/>
            <person name="Teng W.K."/>
            <person name="Zhao L."/>
            <person name="Hu C.X."/>
            <person name="Zhou Y.K."/>
            <person name="Han B.P."/>
            <person name="Song L.R."/>
            <person name="Shu W.S."/>
        </authorList>
    </citation>
    <scope>NUCLEOTIDE SEQUENCE [LARGE SCALE GENOMIC DNA]</scope>
    <source>
        <strain evidence="21 22">FACHB-3921</strain>
    </source>
</reference>
<evidence type="ECO:0000256" key="6">
    <source>
        <dbReference type="ARBA" id="ARBA00022475"/>
    </source>
</evidence>
<dbReference type="InterPro" id="IPR005702">
    <property type="entry name" value="Wzc-like_C"/>
</dbReference>
<evidence type="ECO:0000256" key="10">
    <source>
        <dbReference type="ARBA" id="ARBA00022741"/>
    </source>
</evidence>
<keyword evidence="13 18" id="KW-1133">Transmembrane helix</keyword>
<dbReference type="InterPro" id="IPR003856">
    <property type="entry name" value="LPS_length_determ_N"/>
</dbReference>
<dbReference type="InterPro" id="IPR050445">
    <property type="entry name" value="Bact_polysacc_biosynth/exp"/>
</dbReference>
<dbReference type="RefSeq" id="WP_190566458.1">
    <property type="nucleotide sequence ID" value="NZ_JACJQL010000007.1"/>
</dbReference>
<comment type="similarity">
    <text evidence="4">Belongs to the etk/wzc family.</text>
</comment>
<organism evidence="21 22">
    <name type="scientific">Nostoc parmelioides FACHB-3921</name>
    <dbReference type="NCBI Taxonomy" id="2692909"/>
    <lineage>
        <taxon>Bacteria</taxon>
        <taxon>Bacillati</taxon>
        <taxon>Cyanobacteriota</taxon>
        <taxon>Cyanophyceae</taxon>
        <taxon>Nostocales</taxon>
        <taxon>Nostocaceae</taxon>
        <taxon>Nostoc</taxon>
    </lineage>
</organism>
<keyword evidence="22" id="KW-1185">Reference proteome</keyword>
<comment type="catalytic activity">
    <reaction evidence="16">
        <text>L-tyrosyl-[protein] + ATP = O-phospho-L-tyrosyl-[protein] + ADP + H(+)</text>
        <dbReference type="Rhea" id="RHEA:10596"/>
        <dbReference type="Rhea" id="RHEA-COMP:10136"/>
        <dbReference type="Rhea" id="RHEA-COMP:20101"/>
        <dbReference type="ChEBI" id="CHEBI:15378"/>
        <dbReference type="ChEBI" id="CHEBI:30616"/>
        <dbReference type="ChEBI" id="CHEBI:46858"/>
        <dbReference type="ChEBI" id="CHEBI:61978"/>
        <dbReference type="ChEBI" id="CHEBI:456216"/>
        <dbReference type="EC" id="2.7.10.2"/>
    </reaction>
</comment>
<dbReference type="Pfam" id="PF02706">
    <property type="entry name" value="Wzz"/>
    <property type="match status" value="1"/>
</dbReference>
<feature type="domain" description="Polysaccharide chain length determinant N-terminal" evidence="19">
    <location>
        <begin position="23"/>
        <end position="107"/>
    </location>
</feature>
<evidence type="ECO:0000259" key="20">
    <source>
        <dbReference type="Pfam" id="PF13614"/>
    </source>
</evidence>
<evidence type="ECO:0000256" key="9">
    <source>
        <dbReference type="ARBA" id="ARBA00022692"/>
    </source>
</evidence>
<evidence type="ECO:0000256" key="3">
    <source>
        <dbReference type="ARBA" id="ARBA00007316"/>
    </source>
</evidence>
<sequence length="726" mass="82024">MANISLKQGQFVTNSLSNKWKFRHLTKILLRRRFIVLGVSCVVISATSFAAITNKPTYKSQMQILVSPNVSEEVGTTNNIDIPLSIEQYSVQKNLMQSSKLIDKVVNLLSFDYPNITKENILGKTENSDNSPLTVTQLATNKGAKQVLNPVFEISFQDSDPLKTKKVLLALQKVYQDYNLERRQERFNQGLAFINARLPVIKQQVRQAERKLEQFRKKHNLLDPELQSQVLIKSLTETQEQLQVTRTQLQDINSQYQNLEKRIAEASQKALISMRLAQSSRYKTLISELQKTEQTLAKEELRYTDDSPIVQSLKQQRQSQLTLVQQELKRLTAEIRTETTPEPGQLVGVEPNLVEEFVQVQTRALGLIANEKSLRESEQRIRSELRKYPSLIAEYQRLLPEVETQRKTLEQMLQAQQSMGMKIAHGGFDWLVLEEPNLGTYVGNDRFWLVFAGMIAGPILGVVLALIWGMRHRIIHSAQDLQKVSNLRLLGTVPKLAPQTMEKRLPNLSWLGGRNLGESEEAGNSWLPCHETLDMVYQNTQILKYPVPCKSVMVTSALPGEGRTTLAMGLAASAAHMHRRVLLIDANLRSPKLHKILQLSNDWGLSLLLLDETNTEVQEYIQPIHPSIDILTAGPTPEDAVELLSSQRLKDLIELFEETYDLVLIDAPPILGTVDGRIVASYCKGIMMVGRIGWVTQTELTQAVEILNSLNLVGIIANDMSSYHKG</sequence>
<evidence type="ECO:0000256" key="1">
    <source>
        <dbReference type="ARBA" id="ARBA00004429"/>
    </source>
</evidence>
<dbReference type="EMBL" id="JACJQL010000007">
    <property type="protein sequence ID" value="MBD2251143.1"/>
    <property type="molecule type" value="Genomic_DNA"/>
</dbReference>
<dbReference type="SUPFAM" id="SSF52540">
    <property type="entry name" value="P-loop containing nucleoside triphosphate hydrolases"/>
    <property type="match status" value="1"/>
</dbReference>
<comment type="subcellular location">
    <subcellularLocation>
        <location evidence="1">Cell inner membrane</location>
        <topology evidence="1">Multi-pass membrane protein</topology>
    </subcellularLocation>
</comment>
<evidence type="ECO:0000256" key="13">
    <source>
        <dbReference type="ARBA" id="ARBA00022989"/>
    </source>
</evidence>
<keyword evidence="9 18" id="KW-0812">Transmembrane</keyword>
<keyword evidence="11" id="KW-0418">Kinase</keyword>
<feature type="coiled-coil region" evidence="17">
    <location>
        <begin position="198"/>
        <end position="334"/>
    </location>
</feature>
<dbReference type="InterPro" id="IPR025669">
    <property type="entry name" value="AAA_dom"/>
</dbReference>
<accession>A0ABR8BAM4</accession>
<protein>
    <recommendedName>
        <fullName evidence="5">non-specific protein-tyrosine kinase</fullName>
        <ecNumber evidence="5">2.7.10.2</ecNumber>
    </recommendedName>
</protein>
<feature type="transmembrane region" description="Helical" evidence="18">
    <location>
        <begin position="447"/>
        <end position="468"/>
    </location>
</feature>
<evidence type="ECO:0000256" key="15">
    <source>
        <dbReference type="ARBA" id="ARBA00023137"/>
    </source>
</evidence>
<evidence type="ECO:0000256" key="18">
    <source>
        <dbReference type="SAM" id="Phobius"/>
    </source>
</evidence>
<evidence type="ECO:0000256" key="5">
    <source>
        <dbReference type="ARBA" id="ARBA00011903"/>
    </source>
</evidence>
<evidence type="ECO:0000259" key="19">
    <source>
        <dbReference type="Pfam" id="PF02706"/>
    </source>
</evidence>
<dbReference type="InterPro" id="IPR027417">
    <property type="entry name" value="P-loop_NTPase"/>
</dbReference>
<evidence type="ECO:0000256" key="11">
    <source>
        <dbReference type="ARBA" id="ARBA00022777"/>
    </source>
</evidence>
<keyword evidence="12" id="KW-0067">ATP-binding</keyword>
<evidence type="ECO:0000256" key="16">
    <source>
        <dbReference type="ARBA" id="ARBA00051245"/>
    </source>
</evidence>
<evidence type="ECO:0000256" key="17">
    <source>
        <dbReference type="SAM" id="Coils"/>
    </source>
</evidence>
<feature type="domain" description="AAA" evidence="20">
    <location>
        <begin position="560"/>
        <end position="674"/>
    </location>
</feature>
<evidence type="ECO:0000256" key="8">
    <source>
        <dbReference type="ARBA" id="ARBA00022679"/>
    </source>
</evidence>
<keyword evidence="15" id="KW-0829">Tyrosine-protein kinase</keyword>
<keyword evidence="17" id="KW-0175">Coiled coil</keyword>
<dbReference type="PANTHER" id="PTHR32309">
    <property type="entry name" value="TYROSINE-PROTEIN KINASE"/>
    <property type="match status" value="1"/>
</dbReference>
<dbReference type="Pfam" id="PF13614">
    <property type="entry name" value="AAA_31"/>
    <property type="match status" value="1"/>
</dbReference>
<comment type="similarity">
    <text evidence="3">Belongs to the CpsD/CapB family.</text>
</comment>
<keyword evidence="10" id="KW-0547">Nucleotide-binding</keyword>
<evidence type="ECO:0000256" key="4">
    <source>
        <dbReference type="ARBA" id="ARBA00008883"/>
    </source>
</evidence>
<dbReference type="EC" id="2.7.10.2" evidence="5"/>
<gene>
    <name evidence="21" type="ORF">H6G14_07460</name>
</gene>
<keyword evidence="6" id="KW-1003">Cell membrane</keyword>
<evidence type="ECO:0000256" key="14">
    <source>
        <dbReference type="ARBA" id="ARBA00023136"/>
    </source>
</evidence>
<evidence type="ECO:0000313" key="22">
    <source>
        <dbReference type="Proteomes" id="UP000621307"/>
    </source>
</evidence>
<comment type="caution">
    <text evidence="21">The sequence shown here is derived from an EMBL/GenBank/DDBJ whole genome shotgun (WGS) entry which is preliminary data.</text>
</comment>
<evidence type="ECO:0000256" key="2">
    <source>
        <dbReference type="ARBA" id="ARBA00006683"/>
    </source>
</evidence>
<evidence type="ECO:0000256" key="7">
    <source>
        <dbReference type="ARBA" id="ARBA00022519"/>
    </source>
</evidence>
<comment type="similarity">
    <text evidence="2">Belongs to the CpsC/CapA family.</text>
</comment>
<keyword evidence="7" id="KW-0997">Cell inner membrane</keyword>
<proteinExistence type="inferred from homology"/>
<evidence type="ECO:0000313" key="21">
    <source>
        <dbReference type="EMBL" id="MBD2251143.1"/>
    </source>
</evidence>
<keyword evidence="14 18" id="KW-0472">Membrane</keyword>
<evidence type="ECO:0000256" key="12">
    <source>
        <dbReference type="ARBA" id="ARBA00022840"/>
    </source>
</evidence>
<keyword evidence="8" id="KW-0808">Transferase</keyword>
<dbReference type="Gene3D" id="3.40.50.300">
    <property type="entry name" value="P-loop containing nucleotide triphosphate hydrolases"/>
    <property type="match status" value="1"/>
</dbReference>
<dbReference type="CDD" id="cd05387">
    <property type="entry name" value="BY-kinase"/>
    <property type="match status" value="1"/>
</dbReference>
<dbReference type="Proteomes" id="UP000621307">
    <property type="component" value="Unassembled WGS sequence"/>
</dbReference>
<dbReference type="PANTHER" id="PTHR32309:SF13">
    <property type="entry name" value="FERRIC ENTEROBACTIN TRANSPORT PROTEIN FEPE"/>
    <property type="match status" value="1"/>
</dbReference>